<evidence type="ECO:0000256" key="1">
    <source>
        <dbReference type="SAM" id="Phobius"/>
    </source>
</evidence>
<evidence type="ECO:0000313" key="2">
    <source>
        <dbReference type="EMBL" id="CAD8831286.1"/>
    </source>
</evidence>
<keyword evidence="1" id="KW-0472">Membrane</keyword>
<accession>A0A7S1EYI4</accession>
<keyword evidence="1" id="KW-0812">Transmembrane</keyword>
<organism evidence="2">
    <name type="scientific">Noctiluca scintillans</name>
    <name type="common">Sea sparkle</name>
    <name type="synonym">Red tide dinoflagellate</name>
    <dbReference type="NCBI Taxonomy" id="2966"/>
    <lineage>
        <taxon>Eukaryota</taxon>
        <taxon>Sar</taxon>
        <taxon>Alveolata</taxon>
        <taxon>Dinophyceae</taxon>
        <taxon>Noctilucales</taxon>
        <taxon>Noctilucaceae</taxon>
        <taxon>Noctiluca</taxon>
    </lineage>
</organism>
<proteinExistence type="predicted"/>
<protein>
    <submittedName>
        <fullName evidence="2">Uncharacterized protein</fullName>
    </submittedName>
</protein>
<sequence length="210" mass="21755">MPSDLSTSLHENISLDDEEHQGAVHASREVPGRTLAAVWARDVFGGIVAGVPIVLQGVKSMPNLPVLTRRAGTSSSILLLCVTVLLQTGSSSIACVANLYALLLGALAVVLEMDVPQVLAARSAVLVQAPCLQAPLGPAVLHLVQSSLALAQLSFGYMIAGLVALVAGLLGILTWHAAPSEDGECQVTARDVGQFLSVRVDDDDCPDFAG</sequence>
<dbReference type="EMBL" id="HBFQ01008043">
    <property type="protein sequence ID" value="CAD8831286.1"/>
    <property type="molecule type" value="Transcribed_RNA"/>
</dbReference>
<keyword evidence="1" id="KW-1133">Transmembrane helix</keyword>
<feature type="transmembrane region" description="Helical" evidence="1">
    <location>
        <begin position="76"/>
        <end position="103"/>
    </location>
</feature>
<name>A0A7S1EYI4_NOCSC</name>
<dbReference type="AlphaFoldDB" id="A0A7S1EYI4"/>
<feature type="transmembrane region" description="Helical" evidence="1">
    <location>
        <begin position="156"/>
        <end position="178"/>
    </location>
</feature>
<gene>
    <name evidence="2" type="ORF">NSCI0253_LOCUS5633</name>
</gene>
<reference evidence="2" key="1">
    <citation type="submission" date="2021-01" db="EMBL/GenBank/DDBJ databases">
        <authorList>
            <person name="Corre E."/>
            <person name="Pelletier E."/>
            <person name="Niang G."/>
            <person name="Scheremetjew M."/>
            <person name="Finn R."/>
            <person name="Kale V."/>
            <person name="Holt S."/>
            <person name="Cochrane G."/>
            <person name="Meng A."/>
            <person name="Brown T."/>
            <person name="Cohen L."/>
        </authorList>
    </citation>
    <scope>NUCLEOTIDE SEQUENCE</scope>
</reference>